<evidence type="ECO:0000313" key="3">
    <source>
        <dbReference type="EMBL" id="CAD7279952.1"/>
    </source>
</evidence>
<dbReference type="Proteomes" id="UP000678499">
    <property type="component" value="Unassembled WGS sequence"/>
</dbReference>
<feature type="region of interest" description="Disordered" evidence="1">
    <location>
        <begin position="263"/>
        <end position="290"/>
    </location>
</feature>
<sequence>MLFLQIFQFWLLSLCVSSFPTGQSEIDQNMIIGVVANPAQGGPAEQWPESRKLADKAQKGEILAQQFEPSASQKFKHNRFVAIPKNLDKDPNTGFSDQEQFGNAGLTPSKDEVFADEVNPKPPTLLKSPDHFPHQAQPGCQTPHHPARNQPEPAHPHVKQAIIEVHAGGAGSAVHQPHHPMPAHPHPMPAHPHPMPAHPHPMPAHPHPAPAHPHPAPGHPGMDRGPPHPMPGHGHPHPQHAGGAGLHIKQARIEITKPLAGNQQCVSPTTTRAPEVCHETNTPPTEPPTDVHVPAPPMHVALPRVQETCTVPTTCAPPPPPPPAPITRAHPVCAHMVAGGERHHENPDVPPAIHNDQHLKNADVQVQVMQPLRDYPQEPHVDLPKITDLLQTINTQEQELRKADLIKWPQF</sequence>
<protein>
    <submittedName>
        <fullName evidence="4">Uncharacterized protein</fullName>
    </submittedName>
</protein>
<organism evidence="4">
    <name type="scientific">Notodromas monacha</name>
    <dbReference type="NCBI Taxonomy" id="399045"/>
    <lineage>
        <taxon>Eukaryota</taxon>
        <taxon>Metazoa</taxon>
        <taxon>Ecdysozoa</taxon>
        <taxon>Arthropoda</taxon>
        <taxon>Crustacea</taxon>
        <taxon>Oligostraca</taxon>
        <taxon>Ostracoda</taxon>
        <taxon>Podocopa</taxon>
        <taxon>Podocopida</taxon>
        <taxon>Cypridocopina</taxon>
        <taxon>Cypridoidea</taxon>
        <taxon>Cyprididae</taxon>
        <taxon>Notodromas</taxon>
    </lineage>
</organism>
<evidence type="ECO:0000256" key="1">
    <source>
        <dbReference type="SAM" id="MobiDB-lite"/>
    </source>
</evidence>
<reference evidence="4" key="1">
    <citation type="submission" date="2020-11" db="EMBL/GenBank/DDBJ databases">
        <authorList>
            <person name="Tran Van P."/>
        </authorList>
    </citation>
    <scope>NUCLEOTIDE SEQUENCE</scope>
</reference>
<name>A0A7R9GKG1_9CRUS</name>
<feature type="compositionally biased region" description="Polar residues" evidence="1">
    <location>
        <begin position="263"/>
        <end position="272"/>
    </location>
</feature>
<gene>
    <name evidence="4" type="ORF">NMOB1V02_LOCUS12155</name>
    <name evidence="3" type="ORF">NMOB1V02_LOCUS7616</name>
</gene>
<feature type="region of interest" description="Disordered" evidence="1">
    <location>
        <begin position="170"/>
        <end position="243"/>
    </location>
</feature>
<keyword evidence="2" id="KW-0732">Signal</keyword>
<feature type="region of interest" description="Disordered" evidence="1">
    <location>
        <begin position="129"/>
        <end position="155"/>
    </location>
</feature>
<evidence type="ECO:0000313" key="4">
    <source>
        <dbReference type="EMBL" id="CAD7284550.1"/>
    </source>
</evidence>
<dbReference type="EMBL" id="OA883905">
    <property type="protein sequence ID" value="CAD7279952.1"/>
    <property type="molecule type" value="Genomic_DNA"/>
</dbReference>
<dbReference type="AlphaFoldDB" id="A0A7R9GKG1"/>
<evidence type="ECO:0000256" key="2">
    <source>
        <dbReference type="SAM" id="SignalP"/>
    </source>
</evidence>
<dbReference type="EMBL" id="CAJPEX010008663">
    <property type="protein sequence ID" value="CAG0924702.1"/>
    <property type="molecule type" value="Genomic_DNA"/>
</dbReference>
<dbReference type="EMBL" id="CAJPEX010001868">
    <property type="protein sequence ID" value="CAG0920104.1"/>
    <property type="molecule type" value="Genomic_DNA"/>
</dbReference>
<feature type="chain" id="PRO_5036403323" evidence="2">
    <location>
        <begin position="19"/>
        <end position="411"/>
    </location>
</feature>
<accession>A0A7R9GKG1</accession>
<keyword evidence="5" id="KW-1185">Reference proteome</keyword>
<evidence type="ECO:0000313" key="5">
    <source>
        <dbReference type="Proteomes" id="UP000678499"/>
    </source>
</evidence>
<dbReference type="EMBL" id="OA890700">
    <property type="protein sequence ID" value="CAD7284550.1"/>
    <property type="molecule type" value="Genomic_DNA"/>
</dbReference>
<feature type="signal peptide" evidence="2">
    <location>
        <begin position="1"/>
        <end position="18"/>
    </location>
</feature>
<feature type="compositionally biased region" description="Pro residues" evidence="1">
    <location>
        <begin position="179"/>
        <end position="218"/>
    </location>
</feature>
<proteinExistence type="predicted"/>